<dbReference type="AlphaFoldDB" id="A0A4U6SUG3"/>
<accession>A0A4U6SUG3</accession>
<dbReference type="EMBL" id="CM016560">
    <property type="protein sequence ID" value="TKV92001.1"/>
    <property type="molecule type" value="Genomic_DNA"/>
</dbReference>
<evidence type="ECO:0000313" key="2">
    <source>
        <dbReference type="EMBL" id="TKV92001.1"/>
    </source>
</evidence>
<keyword evidence="3" id="KW-1185">Reference proteome</keyword>
<feature type="compositionally biased region" description="Low complexity" evidence="1">
    <location>
        <begin position="1"/>
        <end position="11"/>
    </location>
</feature>
<evidence type="ECO:0000313" key="3">
    <source>
        <dbReference type="Proteomes" id="UP000298652"/>
    </source>
</evidence>
<feature type="region of interest" description="Disordered" evidence="1">
    <location>
        <begin position="183"/>
        <end position="204"/>
    </location>
</feature>
<sequence length="204" mass="22166">MHQELNALLRAPMRRPRRNRNLVAGFTSRGPVTPPAGGRRGGRHDVEDAARREADLALRQGPPSPPEDYLAPGRILVTSPRYCAQHGWSTRLRSEHHHRTPLPTPCRTPTPTYFPMYSPLTTPTPAPRHTITARRGALPLYSLLLHPPPPTNSIRPGRATATAAANRHPGLRRNMIPTRHVLAPAGTNVGGGGRCPSPPGEGKA</sequence>
<dbReference type="Gramene" id="TKV92001">
    <property type="protein sequence ID" value="TKV92001"/>
    <property type="gene ID" value="SEVIR_9G135700v2"/>
</dbReference>
<organism evidence="2 3">
    <name type="scientific">Setaria viridis</name>
    <name type="common">Green bristlegrass</name>
    <name type="synonym">Setaria italica subsp. viridis</name>
    <dbReference type="NCBI Taxonomy" id="4556"/>
    <lineage>
        <taxon>Eukaryota</taxon>
        <taxon>Viridiplantae</taxon>
        <taxon>Streptophyta</taxon>
        <taxon>Embryophyta</taxon>
        <taxon>Tracheophyta</taxon>
        <taxon>Spermatophyta</taxon>
        <taxon>Magnoliopsida</taxon>
        <taxon>Liliopsida</taxon>
        <taxon>Poales</taxon>
        <taxon>Poaceae</taxon>
        <taxon>PACMAD clade</taxon>
        <taxon>Panicoideae</taxon>
        <taxon>Panicodae</taxon>
        <taxon>Paniceae</taxon>
        <taxon>Cenchrinae</taxon>
        <taxon>Setaria</taxon>
    </lineage>
</organism>
<feature type="region of interest" description="Disordered" evidence="1">
    <location>
        <begin position="1"/>
        <end position="47"/>
    </location>
</feature>
<evidence type="ECO:0000256" key="1">
    <source>
        <dbReference type="SAM" id="MobiDB-lite"/>
    </source>
</evidence>
<gene>
    <name evidence="2" type="ORF">SEVIR_9G135700v2</name>
</gene>
<name>A0A4U6SUG3_SETVI</name>
<protein>
    <submittedName>
        <fullName evidence="2">Uncharacterized protein</fullName>
    </submittedName>
</protein>
<proteinExistence type="predicted"/>
<dbReference type="Proteomes" id="UP000298652">
    <property type="component" value="Chromosome 9"/>
</dbReference>
<reference evidence="2" key="1">
    <citation type="submission" date="2019-03" db="EMBL/GenBank/DDBJ databases">
        <title>WGS assembly of Setaria viridis.</title>
        <authorList>
            <person name="Huang P."/>
            <person name="Jenkins J."/>
            <person name="Grimwood J."/>
            <person name="Barry K."/>
            <person name="Healey A."/>
            <person name="Mamidi S."/>
            <person name="Sreedasyam A."/>
            <person name="Shu S."/>
            <person name="Feldman M."/>
            <person name="Wu J."/>
            <person name="Yu Y."/>
            <person name="Chen C."/>
            <person name="Johnson J."/>
            <person name="Rokhsar D."/>
            <person name="Baxter I."/>
            <person name="Schmutz J."/>
            <person name="Brutnell T."/>
            <person name="Kellogg E."/>
        </authorList>
    </citation>
    <scope>NUCLEOTIDE SEQUENCE [LARGE SCALE GENOMIC DNA]</scope>
</reference>